<reference evidence="2 3" key="1">
    <citation type="submission" date="2017-02" db="EMBL/GenBank/DDBJ databases">
        <title>Genomic diversity within the haloalkaliphilic genus Thioalkalivibrio.</title>
        <authorList>
            <person name="Ahn A.-C."/>
            <person name="Meier-Kolthoff J."/>
            <person name="Overmars L."/>
            <person name="Richter M."/>
            <person name="Woyke T."/>
            <person name="Sorokin D.Y."/>
            <person name="Muyzer G."/>
        </authorList>
    </citation>
    <scope>NUCLEOTIDE SEQUENCE [LARGE SCALE GENOMIC DNA]</scope>
    <source>
        <strain evidence="2 3">ALJD</strain>
    </source>
</reference>
<name>A0A1V3NUF7_9GAMM</name>
<dbReference type="InterPro" id="IPR013976">
    <property type="entry name" value="HDOD"/>
</dbReference>
<sequence>MRQLQSLAPLPVVARRLLQDLERDDLSLGQLASVIEMDPGLTARIVGLANSAYFASGRPVSNVTDAVGRVLGLDLVKNLALGIVLSGPFDTRRCAGFDTEAFWFRAMGSATLAVPLAQALDSPLEHDWVYLGGLLHELGLLALCALCPDAMSRVLSAARNEAVREDTVSMCVHAELGLTPAEAGAVLARRWRLPSPVAAVMTQCGDHEYRGEYWRTNAVVGLASAVAKDLYEEREDSDLRNRWLVALGLPARTVSDLVERHRPRVESLRALSRHMASS</sequence>
<evidence type="ECO:0000313" key="2">
    <source>
        <dbReference type="EMBL" id="OOG28769.1"/>
    </source>
</evidence>
<dbReference type="SUPFAM" id="SSF109604">
    <property type="entry name" value="HD-domain/PDEase-like"/>
    <property type="match status" value="1"/>
</dbReference>
<comment type="caution">
    <text evidence="2">The sequence shown here is derived from an EMBL/GenBank/DDBJ whole genome shotgun (WGS) entry which is preliminary data.</text>
</comment>
<dbReference type="EMBL" id="MVBK01000002">
    <property type="protein sequence ID" value="OOG28769.1"/>
    <property type="molecule type" value="Genomic_DNA"/>
</dbReference>
<organism evidence="2 3">
    <name type="scientific">Thioalkalivibrio denitrificans</name>
    <dbReference type="NCBI Taxonomy" id="108003"/>
    <lineage>
        <taxon>Bacteria</taxon>
        <taxon>Pseudomonadati</taxon>
        <taxon>Pseudomonadota</taxon>
        <taxon>Gammaproteobacteria</taxon>
        <taxon>Chromatiales</taxon>
        <taxon>Ectothiorhodospiraceae</taxon>
        <taxon>Thioalkalivibrio</taxon>
    </lineage>
</organism>
<protein>
    <submittedName>
        <fullName evidence="2">Signal transduction protein</fullName>
    </submittedName>
</protein>
<feature type="domain" description="HDOD" evidence="1">
    <location>
        <begin position="7"/>
        <end position="207"/>
    </location>
</feature>
<dbReference type="STRING" id="108003.B1C78_00710"/>
<evidence type="ECO:0000259" key="1">
    <source>
        <dbReference type="PROSITE" id="PS51833"/>
    </source>
</evidence>
<gene>
    <name evidence="2" type="ORF">B1C78_00710</name>
</gene>
<dbReference type="Pfam" id="PF08668">
    <property type="entry name" value="HDOD"/>
    <property type="match status" value="1"/>
</dbReference>
<dbReference type="InterPro" id="IPR052340">
    <property type="entry name" value="RNase_Y/CdgJ"/>
</dbReference>
<dbReference type="Proteomes" id="UP000189462">
    <property type="component" value="Unassembled WGS sequence"/>
</dbReference>
<dbReference type="PROSITE" id="PS51833">
    <property type="entry name" value="HDOD"/>
    <property type="match status" value="1"/>
</dbReference>
<keyword evidence="3" id="KW-1185">Reference proteome</keyword>
<accession>A0A1V3NUF7</accession>
<dbReference type="OrthoDB" id="9770715at2"/>
<evidence type="ECO:0000313" key="3">
    <source>
        <dbReference type="Proteomes" id="UP000189462"/>
    </source>
</evidence>
<dbReference type="Gene3D" id="1.10.3210.10">
    <property type="entry name" value="Hypothetical protein af1432"/>
    <property type="match status" value="1"/>
</dbReference>
<dbReference type="AlphaFoldDB" id="A0A1V3NUF7"/>
<dbReference type="PANTHER" id="PTHR33525:SF3">
    <property type="entry name" value="RIBONUCLEASE Y"/>
    <property type="match status" value="1"/>
</dbReference>
<dbReference type="PANTHER" id="PTHR33525">
    <property type="match status" value="1"/>
</dbReference>
<proteinExistence type="predicted"/>